<keyword evidence="2 6" id="KW-0349">Heme</keyword>
<dbReference type="PANTHER" id="PTHR33751:SF9">
    <property type="entry name" value="CYTOCHROME C4"/>
    <property type="match status" value="1"/>
</dbReference>
<dbReference type="InterPro" id="IPR009056">
    <property type="entry name" value="Cyt_c-like_dom"/>
</dbReference>
<organism evidence="8">
    <name type="scientific">Leucothrix mucor</name>
    <dbReference type="NCBI Taxonomy" id="45248"/>
    <lineage>
        <taxon>Bacteria</taxon>
        <taxon>Pseudomonadati</taxon>
        <taxon>Pseudomonadota</taxon>
        <taxon>Gammaproteobacteria</taxon>
        <taxon>Thiotrichales</taxon>
        <taxon>Thiotrichaceae</taxon>
        <taxon>Leucothrix</taxon>
    </lineage>
</organism>
<keyword evidence="1" id="KW-0813">Transport</keyword>
<dbReference type="Pfam" id="PF00034">
    <property type="entry name" value="Cytochrom_C"/>
    <property type="match status" value="2"/>
</dbReference>
<proteinExistence type="predicted"/>
<evidence type="ECO:0000256" key="6">
    <source>
        <dbReference type="PROSITE-ProRule" id="PRU00433"/>
    </source>
</evidence>
<evidence type="ECO:0000256" key="1">
    <source>
        <dbReference type="ARBA" id="ARBA00022448"/>
    </source>
</evidence>
<comment type="caution">
    <text evidence="8">The sequence shown here is derived from an EMBL/GenBank/DDBJ whole genome shotgun (WGS) entry which is preliminary data.</text>
</comment>
<keyword evidence="3 6" id="KW-0479">Metal-binding</keyword>
<evidence type="ECO:0000256" key="3">
    <source>
        <dbReference type="ARBA" id="ARBA00022723"/>
    </source>
</evidence>
<dbReference type="GO" id="GO:0046872">
    <property type="term" value="F:metal ion binding"/>
    <property type="evidence" value="ECO:0007669"/>
    <property type="project" value="UniProtKB-KW"/>
</dbReference>
<reference evidence="8" key="1">
    <citation type="journal article" date="2020" name="mSystems">
        <title>Genome- and Community-Level Interaction Insights into Carbon Utilization and Element Cycling Functions of Hydrothermarchaeota in Hydrothermal Sediment.</title>
        <authorList>
            <person name="Zhou Z."/>
            <person name="Liu Y."/>
            <person name="Xu W."/>
            <person name="Pan J."/>
            <person name="Luo Z.H."/>
            <person name="Li M."/>
        </authorList>
    </citation>
    <scope>NUCLEOTIDE SEQUENCE [LARGE SCALE GENOMIC DNA]</scope>
    <source>
        <strain evidence="8">HyVt-493</strain>
    </source>
</reference>
<dbReference type="PROSITE" id="PS51007">
    <property type="entry name" value="CYTC"/>
    <property type="match status" value="2"/>
</dbReference>
<dbReference type="Proteomes" id="UP000885750">
    <property type="component" value="Unassembled WGS sequence"/>
</dbReference>
<sequence>MKQSLFLLVGGVIAFTVSSYSIATPKQSSQDEIKAALSLVPNMENGKKLFRNCALCHSPEGWGNPTGHFPQIAGQHQKVIIKQLADIRAKNRDNPTMYPFTSATFLKGPQAMEDVAAYVSKLPMVPNNAVGAGDNLKKGKKIFEDNCAKCHGDNGEGHNDDYYPRIQGQHYNYILRQMRWIKSGKRRNADKKMVKQINGFSEADLAAVADYTSRLKAEKSLLADHKDWRNPDFRKNFRNAGQVQKELREMK</sequence>
<dbReference type="InterPro" id="IPR036909">
    <property type="entry name" value="Cyt_c-like_dom_sf"/>
</dbReference>
<dbReference type="InterPro" id="IPR050597">
    <property type="entry name" value="Cytochrome_c_Oxidase_Subunit"/>
</dbReference>
<keyword evidence="4" id="KW-0249">Electron transport</keyword>
<evidence type="ECO:0000256" key="5">
    <source>
        <dbReference type="ARBA" id="ARBA00023004"/>
    </source>
</evidence>
<feature type="domain" description="Cytochrome c" evidence="7">
    <location>
        <begin position="41"/>
        <end position="123"/>
    </location>
</feature>
<dbReference type="PANTHER" id="PTHR33751">
    <property type="entry name" value="CBB3-TYPE CYTOCHROME C OXIDASE SUBUNIT FIXP"/>
    <property type="match status" value="1"/>
</dbReference>
<evidence type="ECO:0000313" key="8">
    <source>
        <dbReference type="EMBL" id="HFC91368.1"/>
    </source>
</evidence>
<dbReference type="Gene3D" id="1.10.760.10">
    <property type="entry name" value="Cytochrome c-like domain"/>
    <property type="match status" value="2"/>
</dbReference>
<evidence type="ECO:0000259" key="7">
    <source>
        <dbReference type="PROSITE" id="PS51007"/>
    </source>
</evidence>
<evidence type="ECO:0000256" key="2">
    <source>
        <dbReference type="ARBA" id="ARBA00022617"/>
    </source>
</evidence>
<protein>
    <submittedName>
        <fullName evidence="8">C-type cytochrome</fullName>
    </submittedName>
</protein>
<name>A0A7V2T0G6_LEUMU</name>
<gene>
    <name evidence="8" type="ORF">ENJ51_01000</name>
</gene>
<dbReference type="SUPFAM" id="SSF46626">
    <property type="entry name" value="Cytochrome c"/>
    <property type="match status" value="2"/>
</dbReference>
<accession>A0A7V2T0G6</accession>
<dbReference type="GO" id="GO:0020037">
    <property type="term" value="F:heme binding"/>
    <property type="evidence" value="ECO:0007669"/>
    <property type="project" value="InterPro"/>
</dbReference>
<evidence type="ECO:0000256" key="4">
    <source>
        <dbReference type="ARBA" id="ARBA00022982"/>
    </source>
</evidence>
<keyword evidence="5 6" id="KW-0408">Iron</keyword>
<dbReference type="GO" id="GO:0009055">
    <property type="term" value="F:electron transfer activity"/>
    <property type="evidence" value="ECO:0007669"/>
    <property type="project" value="InterPro"/>
</dbReference>
<dbReference type="EMBL" id="DRMS01000041">
    <property type="protein sequence ID" value="HFC91368.1"/>
    <property type="molecule type" value="Genomic_DNA"/>
</dbReference>
<feature type="domain" description="Cytochrome c" evidence="7">
    <location>
        <begin position="134"/>
        <end position="216"/>
    </location>
</feature>
<dbReference type="AlphaFoldDB" id="A0A7V2T0G6"/>